<dbReference type="EMBL" id="JAULSU010000007">
    <property type="protein sequence ID" value="KAK0610962.1"/>
    <property type="molecule type" value="Genomic_DNA"/>
</dbReference>
<organism evidence="3 4">
    <name type="scientific">Immersiella caudata</name>
    <dbReference type="NCBI Taxonomy" id="314043"/>
    <lineage>
        <taxon>Eukaryota</taxon>
        <taxon>Fungi</taxon>
        <taxon>Dikarya</taxon>
        <taxon>Ascomycota</taxon>
        <taxon>Pezizomycotina</taxon>
        <taxon>Sordariomycetes</taxon>
        <taxon>Sordariomycetidae</taxon>
        <taxon>Sordariales</taxon>
        <taxon>Lasiosphaeriaceae</taxon>
        <taxon>Immersiella</taxon>
    </lineage>
</organism>
<dbReference type="PANTHER" id="PTHR33112">
    <property type="entry name" value="DOMAIN PROTEIN, PUTATIVE-RELATED"/>
    <property type="match status" value="1"/>
</dbReference>
<keyword evidence="4" id="KW-1185">Reference proteome</keyword>
<name>A0AA39WA10_9PEZI</name>
<gene>
    <name evidence="3" type="ORF">B0T14DRAFT_463695</name>
</gene>
<reference evidence="3" key="1">
    <citation type="submission" date="2023-06" db="EMBL/GenBank/DDBJ databases">
        <title>Genome-scale phylogeny and comparative genomics of the fungal order Sordariales.</title>
        <authorList>
            <consortium name="Lawrence Berkeley National Laboratory"/>
            <person name="Hensen N."/>
            <person name="Bonometti L."/>
            <person name="Westerberg I."/>
            <person name="Brannstrom I.O."/>
            <person name="Guillou S."/>
            <person name="Cros-Aarteil S."/>
            <person name="Calhoun S."/>
            <person name="Haridas S."/>
            <person name="Kuo A."/>
            <person name="Mondo S."/>
            <person name="Pangilinan J."/>
            <person name="Riley R."/>
            <person name="Labutti K."/>
            <person name="Andreopoulos B."/>
            <person name="Lipzen A."/>
            <person name="Chen C."/>
            <person name="Yanf M."/>
            <person name="Daum C."/>
            <person name="Ng V."/>
            <person name="Clum A."/>
            <person name="Steindorff A."/>
            <person name="Ohm R."/>
            <person name="Martin F."/>
            <person name="Silar P."/>
            <person name="Natvig D."/>
            <person name="Lalanne C."/>
            <person name="Gautier V."/>
            <person name="Ament-Velasquez S.L."/>
            <person name="Kruys A."/>
            <person name="Hutchinson M.I."/>
            <person name="Powell A.J."/>
            <person name="Barry K."/>
            <person name="Miller A.N."/>
            <person name="Grigoriev I.V."/>
            <person name="Debuchy R."/>
            <person name="Gladieux P."/>
            <person name="Thoren M.H."/>
            <person name="Johannesson H."/>
        </authorList>
    </citation>
    <scope>NUCLEOTIDE SEQUENCE</scope>
    <source>
        <strain evidence="3">CBS 606.72</strain>
    </source>
</reference>
<evidence type="ECO:0000256" key="1">
    <source>
        <dbReference type="SAM" id="MobiDB-lite"/>
    </source>
</evidence>
<dbReference type="AlphaFoldDB" id="A0AA39WA10"/>
<dbReference type="Proteomes" id="UP001175000">
    <property type="component" value="Unassembled WGS sequence"/>
</dbReference>
<evidence type="ECO:0000259" key="2">
    <source>
        <dbReference type="Pfam" id="PF06985"/>
    </source>
</evidence>
<evidence type="ECO:0000313" key="3">
    <source>
        <dbReference type="EMBL" id="KAK0610962.1"/>
    </source>
</evidence>
<comment type="caution">
    <text evidence="3">The sequence shown here is derived from an EMBL/GenBank/DDBJ whole genome shotgun (WGS) entry which is preliminary data.</text>
</comment>
<feature type="region of interest" description="Disordered" evidence="1">
    <location>
        <begin position="1"/>
        <end position="91"/>
    </location>
</feature>
<sequence length="761" mass="83425">MKLFRKLKKGKSGSAEGGLSETASLRAALPTPHSTTPSQPPTVPQPSTSAPPAAIKVQPSSDVCQTCFHLDPTRAPQDGNPAKNDPSWAVDEYMLPPDTPAARLTPKSEDVIRSAGNGCMHCFMVRSALGAVYPTWETEETVLTLFLAVGVPVVVRMEFGKYVETTISREDAMQMYGYDVPVKIMISLIDPTKEKLEVEIYRPVGESQGGNETAYDLSSLVEHMGVAEDIPNNSGSEASLNFVKHHVEDCVGEHQCGAKGEGLPLLPDRVIWVRSDILGGIQLVEPKGTVRAKYIALSYCWGPVSPTTYLTNAENLPSRKSGIGYNDLPLLLRDVVSIARALGIDYVWVDRLCIVQGPGGDFAQQAPKMGDIYGNASLTIAAASGTSENDRILFERTTQGAGPFTLNLNLQSMGTLTLKIRRRTHRLGTEKDGGDYGRVSTRAWIWQERLLSSRTVFFTASALKFECRSHSVWQGYGPNTRGHSWSTHINLGSLSHDSWLRLVMEFMHRKITQPSDRLPAIESVMRHIVSRTGWKPIYGVFQEHLIPSLCWEAHGNRSATGKYPCRMNPAHYAPTWSWASVEGLITYLHVLTDGAYAPIQHLDPKSYELQCQGVDYATGTVTLVGRYVIGGVKCTVKPADATEEDQDGAAGTTQTYEVRVSGRHEDSRFEPDVPLMPHGGDSQPYTPSVVRVPYGAELPLEEWTGNCIVLLVATQKKKSLALVLGRSLRAEGVWEKIGLATGIDMGVWGEEHVKRGLVKVC</sequence>
<feature type="compositionally biased region" description="Basic residues" evidence="1">
    <location>
        <begin position="1"/>
        <end position="11"/>
    </location>
</feature>
<feature type="domain" description="Heterokaryon incompatibility" evidence="2">
    <location>
        <begin position="294"/>
        <end position="448"/>
    </location>
</feature>
<dbReference type="PANTHER" id="PTHR33112:SF9">
    <property type="entry name" value="HETEROKARYON INCOMPATIBILITY DOMAIN-CONTAINING PROTEIN"/>
    <property type="match status" value="1"/>
</dbReference>
<feature type="compositionally biased region" description="Low complexity" evidence="1">
    <location>
        <begin position="45"/>
        <end position="54"/>
    </location>
</feature>
<evidence type="ECO:0000313" key="4">
    <source>
        <dbReference type="Proteomes" id="UP001175000"/>
    </source>
</evidence>
<protein>
    <submittedName>
        <fullName evidence="3">Heterokaryon incompatibility protein-domain-containing protein</fullName>
    </submittedName>
</protein>
<dbReference type="InterPro" id="IPR010730">
    <property type="entry name" value="HET"/>
</dbReference>
<dbReference type="Pfam" id="PF06985">
    <property type="entry name" value="HET"/>
    <property type="match status" value="1"/>
</dbReference>
<accession>A0AA39WA10</accession>
<proteinExistence type="predicted"/>